<dbReference type="GO" id="GO:0005524">
    <property type="term" value="F:ATP binding"/>
    <property type="evidence" value="ECO:0007669"/>
    <property type="project" value="InterPro"/>
</dbReference>
<dbReference type="SMART" id="SM00220">
    <property type="entry name" value="S_TKc"/>
    <property type="match status" value="1"/>
</dbReference>
<dbReference type="InterPro" id="IPR053235">
    <property type="entry name" value="Ser_Thr_kinase"/>
</dbReference>
<accession>A0A1X7ANN0</accession>
<organism evidence="3 4">
    <name type="scientific">Parendozoicomonas haliclonae</name>
    <dbReference type="NCBI Taxonomy" id="1960125"/>
    <lineage>
        <taxon>Bacteria</taxon>
        <taxon>Pseudomonadati</taxon>
        <taxon>Pseudomonadota</taxon>
        <taxon>Gammaproteobacteria</taxon>
        <taxon>Oceanospirillales</taxon>
        <taxon>Endozoicomonadaceae</taxon>
        <taxon>Parendozoicomonas</taxon>
    </lineage>
</organism>
<dbReference type="EMBL" id="FWPT01000006">
    <property type="protein sequence ID" value="SMA48595.1"/>
    <property type="molecule type" value="Genomic_DNA"/>
</dbReference>
<dbReference type="Gene3D" id="1.10.510.10">
    <property type="entry name" value="Transferase(Phosphotransferase) domain 1"/>
    <property type="match status" value="1"/>
</dbReference>
<feature type="compositionally biased region" description="Acidic residues" evidence="1">
    <location>
        <begin position="90"/>
        <end position="101"/>
    </location>
</feature>
<reference evidence="3 4" key="1">
    <citation type="submission" date="2017-03" db="EMBL/GenBank/DDBJ databases">
        <authorList>
            <person name="Afonso C.L."/>
            <person name="Miller P.J."/>
            <person name="Scott M.A."/>
            <person name="Spackman E."/>
            <person name="Goraichik I."/>
            <person name="Dimitrov K.M."/>
            <person name="Suarez D.L."/>
            <person name="Swayne D.E."/>
        </authorList>
    </citation>
    <scope>NUCLEOTIDE SEQUENCE [LARGE SCALE GENOMIC DNA]</scope>
    <source>
        <strain evidence="3">SB41UT1</strain>
    </source>
</reference>
<dbReference type="InterPro" id="IPR008271">
    <property type="entry name" value="Ser/Thr_kinase_AS"/>
</dbReference>
<dbReference type="InterPro" id="IPR000719">
    <property type="entry name" value="Prot_kinase_dom"/>
</dbReference>
<dbReference type="Proteomes" id="UP000196573">
    <property type="component" value="Unassembled WGS sequence"/>
</dbReference>
<keyword evidence="3" id="KW-0808">Transferase</keyword>
<evidence type="ECO:0000313" key="4">
    <source>
        <dbReference type="Proteomes" id="UP000196573"/>
    </source>
</evidence>
<dbReference type="AlphaFoldDB" id="A0A1X7ANN0"/>
<evidence type="ECO:0000259" key="2">
    <source>
        <dbReference type="PROSITE" id="PS50011"/>
    </source>
</evidence>
<dbReference type="CDD" id="cd00180">
    <property type="entry name" value="PKc"/>
    <property type="match status" value="1"/>
</dbReference>
<dbReference type="InterPro" id="IPR011009">
    <property type="entry name" value="Kinase-like_dom_sf"/>
</dbReference>
<feature type="compositionally biased region" description="Polar residues" evidence="1">
    <location>
        <begin position="1"/>
        <end position="12"/>
    </location>
</feature>
<dbReference type="SUPFAM" id="SSF56112">
    <property type="entry name" value="Protein kinase-like (PK-like)"/>
    <property type="match status" value="1"/>
</dbReference>
<gene>
    <name evidence="3" type="primary">pknF_1</name>
    <name evidence="3" type="ORF">EHSB41UT_02799</name>
</gene>
<feature type="region of interest" description="Disordered" evidence="1">
    <location>
        <begin position="1"/>
        <end position="101"/>
    </location>
</feature>
<evidence type="ECO:0000256" key="1">
    <source>
        <dbReference type="SAM" id="MobiDB-lite"/>
    </source>
</evidence>
<protein>
    <submittedName>
        <fullName evidence="3">Serine/threonine-protein kinase PknF</fullName>
        <ecNumber evidence="3">2.7.11.1</ecNumber>
    </submittedName>
</protein>
<dbReference type="Pfam" id="PF00069">
    <property type="entry name" value="Pkinase"/>
    <property type="match status" value="1"/>
</dbReference>
<dbReference type="OrthoDB" id="9801841at2"/>
<feature type="compositionally biased region" description="Basic residues" evidence="1">
    <location>
        <begin position="16"/>
        <end position="26"/>
    </location>
</feature>
<keyword evidence="4" id="KW-1185">Reference proteome</keyword>
<dbReference type="PROSITE" id="PS50011">
    <property type="entry name" value="PROTEIN_KINASE_DOM"/>
    <property type="match status" value="1"/>
</dbReference>
<proteinExistence type="predicted"/>
<sequence length="412" mass="45247">MDSSGATGSSPNRPVHTGRSRSKTRTNSRTGREGSLKGYRVSTSRQSSTDSVQSSDSEYSTDSSIYKRSISSGSISSEGYFTGSRQSSDISDDEFDWDDSDEALLPQPYTIRQSEGEIPDTAQAQFIELEESVNDEDDLDTSVHDDGDDGGAEIIDIKAGELTVSLWQTPDGEQWVERSRAIPLGNKNIPLIIQSDADEYKLLSILEHPNIVTVQGFEVRDYQDETEVVLIMEFAGNTMSNVAKGIPEPEQMHVLANWGAQIADTLGYFQTREVLHRDLKPANLLIRPDSQDICLIDFGEAVDCGEGFPSDSAGSAKYAAPETLAGQEQSYASDMYGAGRSMIDALMDCGIIDQSWTRTYSHGKDIKLELKAAFAEDEKAKRLVSTVEAMVRFDPEKRITPDAAREAFKAIS</sequence>
<dbReference type="EC" id="2.7.11.1" evidence="3"/>
<dbReference type="PROSITE" id="PS00108">
    <property type="entry name" value="PROTEIN_KINASE_ST"/>
    <property type="match status" value="1"/>
</dbReference>
<evidence type="ECO:0000313" key="3">
    <source>
        <dbReference type="EMBL" id="SMA48595.1"/>
    </source>
</evidence>
<keyword evidence="3" id="KW-0418">Kinase</keyword>
<dbReference type="GO" id="GO:0004674">
    <property type="term" value="F:protein serine/threonine kinase activity"/>
    <property type="evidence" value="ECO:0007669"/>
    <property type="project" value="UniProtKB-EC"/>
</dbReference>
<feature type="domain" description="Protein kinase" evidence="2">
    <location>
        <begin position="140"/>
        <end position="412"/>
    </location>
</feature>
<dbReference type="RefSeq" id="WP_087110927.1">
    <property type="nucleotide sequence ID" value="NZ_CBCSCN010000006.1"/>
</dbReference>
<name>A0A1X7ANN0_9GAMM</name>
<dbReference type="GO" id="GO:0005737">
    <property type="term" value="C:cytoplasm"/>
    <property type="evidence" value="ECO:0007669"/>
    <property type="project" value="TreeGrafter"/>
</dbReference>
<feature type="compositionally biased region" description="Low complexity" evidence="1">
    <location>
        <begin position="40"/>
        <end position="77"/>
    </location>
</feature>
<dbReference type="PANTHER" id="PTHR24361">
    <property type="entry name" value="MITOGEN-ACTIVATED KINASE KINASE KINASE"/>
    <property type="match status" value="1"/>
</dbReference>